<reference evidence="1 2" key="1">
    <citation type="submission" date="2015-04" db="EMBL/GenBank/DDBJ databases">
        <authorList>
            <person name="Syromyatnikov M.Y."/>
            <person name="Popov V.N."/>
        </authorList>
    </citation>
    <scope>NUCLEOTIDE SEQUENCE [LARGE SCALE GENOMIC DNA]</scope>
</reference>
<dbReference type="Proteomes" id="UP000183832">
    <property type="component" value="Unassembled WGS sequence"/>
</dbReference>
<evidence type="ECO:0000313" key="1">
    <source>
        <dbReference type="EMBL" id="CRK86477.1"/>
    </source>
</evidence>
<accession>A0A1J1HER1</accession>
<sequence>MTRLLKFNQSFDISTKGLSFVHKTTHGIKTYLLRQGFLFSNSPSINVEQFFSLLCVFALAMKKIDLCGTTDLKFPFPEALEK</sequence>
<evidence type="ECO:0000313" key="2">
    <source>
        <dbReference type="Proteomes" id="UP000183832"/>
    </source>
</evidence>
<keyword evidence="2" id="KW-1185">Reference proteome</keyword>
<gene>
    <name evidence="1" type="ORF">CLUMA_CG000388</name>
</gene>
<organism evidence="1 2">
    <name type="scientific">Clunio marinus</name>
    <dbReference type="NCBI Taxonomy" id="568069"/>
    <lineage>
        <taxon>Eukaryota</taxon>
        <taxon>Metazoa</taxon>
        <taxon>Ecdysozoa</taxon>
        <taxon>Arthropoda</taxon>
        <taxon>Hexapoda</taxon>
        <taxon>Insecta</taxon>
        <taxon>Pterygota</taxon>
        <taxon>Neoptera</taxon>
        <taxon>Endopterygota</taxon>
        <taxon>Diptera</taxon>
        <taxon>Nematocera</taxon>
        <taxon>Chironomoidea</taxon>
        <taxon>Chironomidae</taxon>
        <taxon>Clunio</taxon>
    </lineage>
</organism>
<dbReference type="AlphaFoldDB" id="A0A1J1HER1"/>
<proteinExistence type="predicted"/>
<name>A0A1J1HER1_9DIPT</name>
<dbReference type="EMBL" id="CVRI01000001">
    <property type="protein sequence ID" value="CRK86477.1"/>
    <property type="molecule type" value="Genomic_DNA"/>
</dbReference>
<protein>
    <submittedName>
        <fullName evidence="1">CLUMA_CG000388, isoform A</fullName>
    </submittedName>
</protein>